<dbReference type="PANTHER" id="PTHR30619:SF1">
    <property type="entry name" value="RECOMBINATION PROTEIN 2"/>
    <property type="match status" value="1"/>
</dbReference>
<evidence type="ECO:0000313" key="2">
    <source>
        <dbReference type="Proteomes" id="UP000653472"/>
    </source>
</evidence>
<gene>
    <name evidence="1" type="ORF">G7Y82_19025</name>
</gene>
<proteinExistence type="predicted"/>
<evidence type="ECO:0000313" key="1">
    <source>
        <dbReference type="EMBL" id="NKF24408.1"/>
    </source>
</evidence>
<dbReference type="Proteomes" id="UP000653472">
    <property type="component" value="Unassembled WGS sequence"/>
</dbReference>
<organism evidence="1 2">
    <name type="scientific">Solimonas marina</name>
    <dbReference type="NCBI Taxonomy" id="2714601"/>
    <lineage>
        <taxon>Bacteria</taxon>
        <taxon>Pseudomonadati</taxon>
        <taxon>Pseudomonadota</taxon>
        <taxon>Gammaproteobacteria</taxon>
        <taxon>Nevskiales</taxon>
        <taxon>Nevskiaceae</taxon>
        <taxon>Solimonas</taxon>
    </lineage>
</organism>
<dbReference type="AlphaFoldDB" id="A0A969WE90"/>
<accession>A0A969WE90</accession>
<name>A0A969WE90_9GAMM</name>
<dbReference type="SUPFAM" id="SSF56281">
    <property type="entry name" value="Metallo-hydrolase/oxidoreductase"/>
    <property type="match status" value="1"/>
</dbReference>
<dbReference type="InterPro" id="IPR052159">
    <property type="entry name" value="Competence_DNA_uptake"/>
</dbReference>
<protein>
    <submittedName>
        <fullName evidence="1">Metallohydrolase</fullName>
    </submittedName>
</protein>
<reference evidence="1" key="1">
    <citation type="submission" date="2020-03" db="EMBL/GenBank/DDBJ databases">
        <title>Solimonas marina sp. nov., isolated from deep seawater of the Pacific Ocean.</title>
        <authorList>
            <person name="Liu X."/>
            <person name="Lai Q."/>
            <person name="Sun F."/>
            <person name="Gai Y."/>
            <person name="Li G."/>
            <person name="Shao Z."/>
        </authorList>
    </citation>
    <scope>NUCLEOTIDE SEQUENCE</scope>
    <source>
        <strain evidence="1">C16B3</strain>
    </source>
</reference>
<keyword evidence="2" id="KW-1185">Reference proteome</keyword>
<sequence>MTRLSFFPVDNGDMTLVTTSNEKTVLIDCNIRDVTGEDPPPDVVKQLKERLKKDDKGRYYVDVFMLSHPDQDHCRGFQANFYCGPAADYPEKSEKIFIKELWSSPLIFRRKLRHETLCPDAITFNTEARRRVKKYRNAGGAVSDGDRILVLGEDEDNKQRGIEAIVVKCDTRFSKIAGIAQSNFEGYLLAPVPKGSEDEEEMRSKNNSSIIVQFKIGEGVNADACRFLTGGDADVSIWDRLWEKHKNATDVLKYDILLAPHHCSWHTLSHDSISDLGDKAKVSEPAKSALSQIRDVGRIVASCKEILDDDDDPPSHRAKEEYEKIADKRFHETSDFCGEPFEFDIKSHGPVIRSKASASSFARKDAAAGLIGSGAIGHG</sequence>
<dbReference type="InterPro" id="IPR036866">
    <property type="entry name" value="RibonucZ/Hydroxyglut_hydro"/>
</dbReference>
<comment type="caution">
    <text evidence="1">The sequence shown here is derived from an EMBL/GenBank/DDBJ whole genome shotgun (WGS) entry which is preliminary data.</text>
</comment>
<dbReference type="PANTHER" id="PTHR30619">
    <property type="entry name" value="DNA INTERNALIZATION/COMPETENCE PROTEIN COMEC/REC2"/>
    <property type="match status" value="1"/>
</dbReference>
<dbReference type="Gene3D" id="3.60.15.10">
    <property type="entry name" value="Ribonuclease Z/Hydroxyacylglutathione hydrolase-like"/>
    <property type="match status" value="1"/>
</dbReference>
<dbReference type="EMBL" id="JAAVXB010000014">
    <property type="protein sequence ID" value="NKF24408.1"/>
    <property type="molecule type" value="Genomic_DNA"/>
</dbReference>
<dbReference type="RefSeq" id="WP_168149705.1">
    <property type="nucleotide sequence ID" value="NZ_JAAVXB010000014.1"/>
</dbReference>